<keyword evidence="1" id="KW-1133">Transmembrane helix</keyword>
<dbReference type="RefSeq" id="WP_369741825.1">
    <property type="nucleotide sequence ID" value="NZ_JBGEDP010000001.1"/>
</dbReference>
<gene>
    <name evidence="2" type="ORF">AB8998_01710</name>
</gene>
<keyword evidence="3" id="KW-1185">Reference proteome</keyword>
<protein>
    <submittedName>
        <fullName evidence="2">Uncharacterized protein</fullName>
    </submittedName>
</protein>
<organism evidence="2 3">
    <name type="scientific">Mycobacterium servetii</name>
    <dbReference type="NCBI Taxonomy" id="3237418"/>
    <lineage>
        <taxon>Bacteria</taxon>
        <taxon>Bacillati</taxon>
        <taxon>Actinomycetota</taxon>
        <taxon>Actinomycetes</taxon>
        <taxon>Mycobacteriales</taxon>
        <taxon>Mycobacteriaceae</taxon>
        <taxon>Mycobacterium</taxon>
    </lineage>
</organism>
<evidence type="ECO:0000313" key="3">
    <source>
        <dbReference type="Proteomes" id="UP001564760"/>
    </source>
</evidence>
<keyword evidence="1" id="KW-0812">Transmembrane</keyword>
<dbReference type="Proteomes" id="UP001564760">
    <property type="component" value="Unassembled WGS sequence"/>
</dbReference>
<feature type="transmembrane region" description="Helical" evidence="1">
    <location>
        <begin position="6"/>
        <end position="26"/>
    </location>
</feature>
<dbReference type="EMBL" id="JBGEDP010000001">
    <property type="protein sequence ID" value="MEY8013860.1"/>
    <property type="molecule type" value="Genomic_DNA"/>
</dbReference>
<sequence>MSTAIVVAILAGVILLALGMVANQLLRLRKWLKDSPAAPPATDEPPDERR</sequence>
<accession>A0ABV4BXV5</accession>
<proteinExistence type="predicted"/>
<comment type="caution">
    <text evidence="2">The sequence shown here is derived from an EMBL/GenBank/DDBJ whole genome shotgun (WGS) entry which is preliminary data.</text>
</comment>
<reference evidence="2 3" key="1">
    <citation type="submission" date="2024-08" db="EMBL/GenBank/DDBJ databases">
        <title>Mycobacterium servetensis sp. nov., a novel rapid-growing mycobacterial species recovered from a human patient in Zaragoza, Spain.</title>
        <authorList>
            <person name="Tristancho-Baro A.I."/>
            <person name="Buenestado-Serrano S."/>
            <person name="Garcia De Viedma D."/>
            <person name="Milagro-Beamonte A."/>
            <person name="Burillo N."/>
            <person name="Sanz S."/>
            <person name="Lopez-Calleja A.I."/>
            <person name="Penas-Utrilla D."/>
            <person name="Guardingo M."/>
            <person name="Garcia M.J."/>
            <person name="Vinuelas-Bayon J."/>
        </authorList>
    </citation>
    <scope>NUCLEOTIDE SEQUENCE [LARGE SCALE GENOMIC DNA]</scope>
    <source>
        <strain evidence="3">HUMS_12744610</strain>
    </source>
</reference>
<keyword evidence="1" id="KW-0472">Membrane</keyword>
<evidence type="ECO:0000256" key="1">
    <source>
        <dbReference type="SAM" id="Phobius"/>
    </source>
</evidence>
<evidence type="ECO:0000313" key="2">
    <source>
        <dbReference type="EMBL" id="MEY8013860.1"/>
    </source>
</evidence>
<name>A0ABV4BXV5_9MYCO</name>